<evidence type="ECO:0000256" key="1">
    <source>
        <dbReference type="SAM" id="MobiDB-lite"/>
    </source>
</evidence>
<reference evidence="2" key="1">
    <citation type="submission" date="2021-02" db="EMBL/GenBank/DDBJ databases">
        <authorList>
            <person name="Nowell W R."/>
        </authorList>
    </citation>
    <scope>NUCLEOTIDE SEQUENCE</scope>
</reference>
<organism evidence="2 3">
    <name type="scientific">Rotaria magnacalcarata</name>
    <dbReference type="NCBI Taxonomy" id="392030"/>
    <lineage>
        <taxon>Eukaryota</taxon>
        <taxon>Metazoa</taxon>
        <taxon>Spiralia</taxon>
        <taxon>Gnathifera</taxon>
        <taxon>Rotifera</taxon>
        <taxon>Eurotatoria</taxon>
        <taxon>Bdelloidea</taxon>
        <taxon>Philodinida</taxon>
        <taxon>Philodinidae</taxon>
        <taxon>Rotaria</taxon>
    </lineage>
</organism>
<feature type="region of interest" description="Disordered" evidence="1">
    <location>
        <begin position="364"/>
        <end position="388"/>
    </location>
</feature>
<dbReference type="EMBL" id="CAJNRF010000010">
    <property type="protein sequence ID" value="CAF1928299.1"/>
    <property type="molecule type" value="Genomic_DNA"/>
</dbReference>
<sequence>MTLYSGSLETLVSCGKMTSSTRKFNEKTLLKHVHEYVQKVFRSCLPKSYRIMYYDMSTMALVDLEDQLRNNLNPFQSTIENIASTIQLFIVNNSKIFPSSHCQTQTQHDQIVINNYSDESSSIYESSGYISNNVTSSDTSQDRSEFLSNITGGLSLTTTPSSIPLQRHDNKLLSRLVFSLDVNPYQRNIYKSDEFKIRKEGSNGRIACIQGCKGYKEKRIQILPKLRIPSNNLESNVKLMVVVVFEKIEGGMRVWYRHSNKGFLPDQYTKDTDSMNPIYLDLNETNVTKDGDYTLRLHMITKWDKSKKQLEAIYELNEQSVVELHTAAHDSSSSRLLCVLERNGALDWDTLCLSDFIRTPKSAKKRSSSISRDRICSPKRKRSKMNDNDQVLKQNFKFS</sequence>
<proteinExistence type="predicted"/>
<accession>A0A816KYG6</accession>
<dbReference type="AlphaFoldDB" id="A0A816KYG6"/>
<protein>
    <submittedName>
        <fullName evidence="2">Uncharacterized protein</fullName>
    </submittedName>
</protein>
<evidence type="ECO:0000313" key="3">
    <source>
        <dbReference type="Proteomes" id="UP000663856"/>
    </source>
</evidence>
<dbReference type="Proteomes" id="UP000663856">
    <property type="component" value="Unassembled WGS sequence"/>
</dbReference>
<gene>
    <name evidence="2" type="ORF">WKI299_LOCUS178</name>
</gene>
<evidence type="ECO:0000313" key="2">
    <source>
        <dbReference type="EMBL" id="CAF1928299.1"/>
    </source>
</evidence>
<comment type="caution">
    <text evidence="2">The sequence shown here is derived from an EMBL/GenBank/DDBJ whole genome shotgun (WGS) entry which is preliminary data.</text>
</comment>
<name>A0A816KYG6_9BILA</name>